<feature type="region of interest" description="Disordered" evidence="1">
    <location>
        <begin position="50"/>
        <end position="93"/>
    </location>
</feature>
<sequence>MPQTLVHGADRLDSDLICHYSHVGRRGKPKGSKNKKTIEKQKIKALPTHDVFMRRTNPAESPDSVEQNDSLLDGSASHELPASYPQPSTHPFSPNTLENQFLDSMLETSEMELSSRGAEVLSEAAMLEPMMLHDPSLPFAFSDCHGTSPQLSNLTEAAHAMSNLSTSSGSESSDQWLRENMLQILASPSFSNVSSPTHPPRSLIARHGHLIDPEMNVANLHNTRRRVSQDDQISCRCLQTYAELLCALRQTEAVERFGNFMRIMDGAYSTLSENLLCSRCLRDSQVTQLCSMALKNMVGALNTACTTHYSPDVRSGDYVLQQDDSTYVVVLLLCRHVSRFRSILEVFKRRLNQSNVTGNYDRQEQEYLDRVVQSIDEAMMLVLSNIRVALAREE</sequence>
<proteinExistence type="predicted"/>
<keyword evidence="3" id="KW-1185">Reference proteome</keyword>
<evidence type="ECO:0008006" key="4">
    <source>
        <dbReference type="Google" id="ProtNLM"/>
    </source>
</evidence>
<dbReference type="Proteomes" id="UP000799770">
    <property type="component" value="Unassembled WGS sequence"/>
</dbReference>
<reference evidence="2" key="1">
    <citation type="journal article" date="2020" name="Stud. Mycol.">
        <title>101 Dothideomycetes genomes: a test case for predicting lifestyles and emergence of pathogens.</title>
        <authorList>
            <person name="Haridas S."/>
            <person name="Albert R."/>
            <person name="Binder M."/>
            <person name="Bloem J."/>
            <person name="Labutti K."/>
            <person name="Salamov A."/>
            <person name="Andreopoulos B."/>
            <person name="Baker S."/>
            <person name="Barry K."/>
            <person name="Bills G."/>
            <person name="Bluhm B."/>
            <person name="Cannon C."/>
            <person name="Castanera R."/>
            <person name="Culley D."/>
            <person name="Daum C."/>
            <person name="Ezra D."/>
            <person name="Gonzalez J."/>
            <person name="Henrissat B."/>
            <person name="Kuo A."/>
            <person name="Liang C."/>
            <person name="Lipzen A."/>
            <person name="Lutzoni F."/>
            <person name="Magnuson J."/>
            <person name="Mondo S."/>
            <person name="Nolan M."/>
            <person name="Ohm R."/>
            <person name="Pangilinan J."/>
            <person name="Park H.-J."/>
            <person name="Ramirez L."/>
            <person name="Alfaro M."/>
            <person name="Sun H."/>
            <person name="Tritt A."/>
            <person name="Yoshinaga Y."/>
            <person name="Zwiers L.-H."/>
            <person name="Turgeon B."/>
            <person name="Goodwin S."/>
            <person name="Spatafora J."/>
            <person name="Crous P."/>
            <person name="Grigoriev I."/>
        </authorList>
    </citation>
    <scope>NUCLEOTIDE SEQUENCE</scope>
    <source>
        <strain evidence="2">CBS 627.86</strain>
    </source>
</reference>
<name>A0A6A5Z5B1_9PLEO</name>
<dbReference type="EMBL" id="ML977326">
    <property type="protein sequence ID" value="KAF2114214.1"/>
    <property type="molecule type" value="Genomic_DNA"/>
</dbReference>
<dbReference type="OrthoDB" id="2328572at2759"/>
<organism evidence="2 3">
    <name type="scientific">Lophiotrema nucula</name>
    <dbReference type="NCBI Taxonomy" id="690887"/>
    <lineage>
        <taxon>Eukaryota</taxon>
        <taxon>Fungi</taxon>
        <taxon>Dikarya</taxon>
        <taxon>Ascomycota</taxon>
        <taxon>Pezizomycotina</taxon>
        <taxon>Dothideomycetes</taxon>
        <taxon>Pleosporomycetidae</taxon>
        <taxon>Pleosporales</taxon>
        <taxon>Lophiotremataceae</taxon>
        <taxon>Lophiotrema</taxon>
    </lineage>
</organism>
<accession>A0A6A5Z5B1</accession>
<evidence type="ECO:0000313" key="2">
    <source>
        <dbReference type="EMBL" id="KAF2114214.1"/>
    </source>
</evidence>
<gene>
    <name evidence="2" type="ORF">BDV96DRAFT_600933</name>
</gene>
<evidence type="ECO:0000256" key="1">
    <source>
        <dbReference type="SAM" id="MobiDB-lite"/>
    </source>
</evidence>
<dbReference type="AlphaFoldDB" id="A0A6A5Z5B1"/>
<evidence type="ECO:0000313" key="3">
    <source>
        <dbReference type="Proteomes" id="UP000799770"/>
    </source>
</evidence>
<protein>
    <recommendedName>
        <fullName evidence="4">Aflatoxin regulatory protein domain-containing protein</fullName>
    </recommendedName>
</protein>